<keyword evidence="9" id="KW-0675">Receptor</keyword>
<dbReference type="FunFam" id="3.80.10.10:FF:000726">
    <property type="entry name" value="Probably inactive leucine-rich repeat receptor-like protein kinase"/>
    <property type="match status" value="1"/>
</dbReference>
<reference evidence="14 15" key="4">
    <citation type="journal article" date="2011" name="BMC Genomics">
        <title>RNA-Seq improves annotation of protein-coding genes in the cucumber genome.</title>
        <authorList>
            <person name="Li Z."/>
            <person name="Zhang Z."/>
            <person name="Yan P."/>
            <person name="Huang S."/>
            <person name="Fei Z."/>
            <person name="Lin K."/>
        </authorList>
    </citation>
    <scope>NUCLEOTIDE SEQUENCE [LARGE SCALE GENOMIC DNA]</scope>
    <source>
        <strain evidence="15">cv. 9930</strain>
    </source>
</reference>
<evidence type="ECO:0000256" key="3">
    <source>
        <dbReference type="ARBA" id="ARBA00022614"/>
    </source>
</evidence>
<gene>
    <name evidence="14" type="ORF">Csa_3G895620</name>
</gene>
<dbReference type="Proteomes" id="UP000029981">
    <property type="component" value="Chromosome 3"/>
</dbReference>
<dbReference type="GO" id="GO:0005524">
    <property type="term" value="F:ATP binding"/>
    <property type="evidence" value="ECO:0007669"/>
    <property type="project" value="InterPro"/>
</dbReference>
<dbReference type="PROSITE" id="PS51450">
    <property type="entry name" value="LRR"/>
    <property type="match status" value="2"/>
</dbReference>
<evidence type="ECO:0000256" key="1">
    <source>
        <dbReference type="ARBA" id="ARBA00004251"/>
    </source>
</evidence>
<evidence type="ECO:0000256" key="9">
    <source>
        <dbReference type="ARBA" id="ARBA00023170"/>
    </source>
</evidence>
<dbReference type="PANTHER" id="PTHR27000">
    <property type="entry name" value="LEUCINE-RICH REPEAT RECEPTOR-LIKE PROTEIN KINASE FAMILY PROTEIN-RELATED"/>
    <property type="match status" value="1"/>
</dbReference>
<evidence type="ECO:0000259" key="13">
    <source>
        <dbReference type="PROSITE" id="PS50011"/>
    </source>
</evidence>
<keyword evidence="2" id="KW-1003">Cell membrane</keyword>
<reference evidence="14 15" key="3">
    <citation type="journal article" date="2010" name="BMC Genomics">
        <title>Transcriptome sequencing and comparative analysis of cucumber flowers with different sex types.</title>
        <authorList>
            <person name="Guo S."/>
            <person name="Zheng Y."/>
            <person name="Joung J.G."/>
            <person name="Liu S."/>
            <person name="Zhang Z."/>
            <person name="Crasta O.R."/>
            <person name="Sobral B.W."/>
            <person name="Xu Y."/>
            <person name="Huang S."/>
            <person name="Fei Z."/>
        </authorList>
    </citation>
    <scope>NUCLEOTIDE SEQUENCE [LARGE SCALE GENOMIC DNA]</scope>
    <source>
        <strain evidence="15">cv. 9930</strain>
    </source>
</reference>
<reference evidence="14 15" key="1">
    <citation type="journal article" date="2009" name="Nat. Genet.">
        <title>The genome of the cucumber, Cucumis sativus L.</title>
        <authorList>
            <person name="Huang S."/>
            <person name="Li R."/>
            <person name="Zhang Z."/>
            <person name="Li L."/>
            <person name="Gu X."/>
            <person name="Fan W."/>
            <person name="Lucas W.J."/>
            <person name="Wang X."/>
            <person name="Xie B."/>
            <person name="Ni P."/>
            <person name="Ren Y."/>
            <person name="Zhu H."/>
            <person name="Li J."/>
            <person name="Lin K."/>
            <person name="Jin W."/>
            <person name="Fei Z."/>
            <person name="Li G."/>
            <person name="Staub J."/>
            <person name="Kilian A."/>
            <person name="van der Vossen E.A."/>
            <person name="Wu Y."/>
            <person name="Guo J."/>
            <person name="He J."/>
            <person name="Jia Z."/>
            <person name="Ren Y."/>
            <person name="Tian G."/>
            <person name="Lu Y."/>
            <person name="Ruan J."/>
            <person name="Qian W."/>
            <person name="Wang M."/>
            <person name="Huang Q."/>
            <person name="Li B."/>
            <person name="Xuan Z."/>
            <person name="Cao J."/>
            <person name="Asan"/>
            <person name="Wu Z."/>
            <person name="Zhang J."/>
            <person name="Cai Q."/>
            <person name="Bai Y."/>
            <person name="Zhao B."/>
            <person name="Han Y."/>
            <person name="Li Y."/>
            <person name="Li X."/>
            <person name="Wang S."/>
            <person name="Shi Q."/>
            <person name="Liu S."/>
            <person name="Cho W.K."/>
            <person name="Kim J.Y."/>
            <person name="Xu Y."/>
            <person name="Heller-Uszynska K."/>
            <person name="Miao H."/>
            <person name="Cheng Z."/>
            <person name="Zhang S."/>
            <person name="Wu J."/>
            <person name="Yang Y."/>
            <person name="Kang H."/>
            <person name="Li M."/>
            <person name="Liang H."/>
            <person name="Ren X."/>
            <person name="Shi Z."/>
            <person name="Wen M."/>
            <person name="Jian M."/>
            <person name="Yang H."/>
            <person name="Zhang G."/>
            <person name="Yang Z."/>
            <person name="Chen R."/>
            <person name="Liu S."/>
            <person name="Li J."/>
            <person name="Ma L."/>
            <person name="Liu H."/>
            <person name="Zhou Y."/>
            <person name="Zhao J."/>
            <person name="Fang X."/>
            <person name="Li G."/>
            <person name="Fang L."/>
            <person name="Li Y."/>
            <person name="Liu D."/>
            <person name="Zheng H."/>
            <person name="Zhang Y."/>
            <person name="Qin N."/>
            <person name="Li Z."/>
            <person name="Yang G."/>
            <person name="Yang S."/>
            <person name="Bolund L."/>
            <person name="Kristiansen K."/>
            <person name="Zheng H."/>
            <person name="Li S."/>
            <person name="Zhang X."/>
            <person name="Yang H."/>
            <person name="Wang J."/>
            <person name="Sun R."/>
            <person name="Zhang B."/>
            <person name="Jiang S."/>
            <person name="Wang J."/>
            <person name="Du Y."/>
            <person name="Li S."/>
        </authorList>
    </citation>
    <scope>NUCLEOTIDE SEQUENCE [LARGE SCALE GENOMIC DNA]</scope>
    <source>
        <strain evidence="15">cv. 9930</strain>
    </source>
</reference>
<evidence type="ECO:0000256" key="2">
    <source>
        <dbReference type="ARBA" id="ARBA00022475"/>
    </source>
</evidence>
<evidence type="ECO:0000313" key="14">
    <source>
        <dbReference type="EMBL" id="KGN60316.1"/>
    </source>
</evidence>
<dbReference type="GO" id="GO:0051606">
    <property type="term" value="P:detection of stimulus"/>
    <property type="evidence" value="ECO:0007669"/>
    <property type="project" value="UniProtKB-ARBA"/>
</dbReference>
<dbReference type="Gene3D" id="3.30.200.20">
    <property type="entry name" value="Phosphorylase Kinase, domain 1"/>
    <property type="match status" value="1"/>
</dbReference>
<dbReference type="InterPro" id="IPR003591">
    <property type="entry name" value="Leu-rich_rpt_typical-subtyp"/>
</dbReference>
<keyword evidence="3" id="KW-0433">Leucine-rich repeat</keyword>
<keyword evidence="6" id="KW-0677">Repeat</keyword>
<evidence type="ECO:0000256" key="12">
    <source>
        <dbReference type="SAM" id="SignalP"/>
    </source>
</evidence>
<evidence type="ECO:0000256" key="8">
    <source>
        <dbReference type="ARBA" id="ARBA00023136"/>
    </source>
</evidence>
<dbReference type="Gene3D" id="3.80.10.10">
    <property type="entry name" value="Ribonuclease Inhibitor"/>
    <property type="match status" value="6"/>
</dbReference>
<keyword evidence="8 11" id="KW-0472">Membrane</keyword>
<dbReference type="Pfam" id="PF08263">
    <property type="entry name" value="LRRNT_2"/>
    <property type="match status" value="1"/>
</dbReference>
<feature type="signal peptide" evidence="12">
    <location>
        <begin position="1"/>
        <end position="28"/>
    </location>
</feature>
<dbReference type="InterPro" id="IPR055414">
    <property type="entry name" value="LRR_R13L4/SHOC2-like"/>
</dbReference>
<feature type="domain" description="Protein kinase" evidence="13">
    <location>
        <begin position="660"/>
        <end position="943"/>
    </location>
</feature>
<dbReference type="InterPro" id="IPR001611">
    <property type="entry name" value="Leu-rich_rpt"/>
</dbReference>
<comment type="subcellular location">
    <subcellularLocation>
        <location evidence="1">Cell membrane</location>
        <topology evidence="1">Single-pass type I membrane protein</topology>
    </subcellularLocation>
</comment>
<dbReference type="AlphaFoldDB" id="A0A0A0LJV8"/>
<evidence type="ECO:0000313" key="15">
    <source>
        <dbReference type="Proteomes" id="UP000029981"/>
    </source>
</evidence>
<dbReference type="Pfam" id="PF00069">
    <property type="entry name" value="Pkinase"/>
    <property type="match status" value="1"/>
</dbReference>
<dbReference type="InterPro" id="IPR032675">
    <property type="entry name" value="LRR_dom_sf"/>
</dbReference>
<dbReference type="InterPro" id="IPR000719">
    <property type="entry name" value="Prot_kinase_dom"/>
</dbReference>
<keyword evidence="5 12" id="KW-0732">Signal</keyword>
<dbReference type="GO" id="GO:0005886">
    <property type="term" value="C:plasma membrane"/>
    <property type="evidence" value="ECO:0007669"/>
    <property type="project" value="UniProtKB-SubCell"/>
</dbReference>
<evidence type="ECO:0000256" key="4">
    <source>
        <dbReference type="ARBA" id="ARBA00022692"/>
    </source>
</evidence>
<dbReference type="eggNOG" id="ENOG502QRRF">
    <property type="taxonomic scope" value="Eukaryota"/>
</dbReference>
<keyword evidence="4 11" id="KW-0812">Transmembrane</keyword>
<dbReference type="KEGG" id="csv:101218670"/>
<dbReference type="PRINTS" id="PR00019">
    <property type="entry name" value="LEURICHRPT"/>
</dbReference>
<dbReference type="SUPFAM" id="SSF52047">
    <property type="entry name" value="RNI-like"/>
    <property type="match status" value="2"/>
</dbReference>
<evidence type="ECO:0000256" key="11">
    <source>
        <dbReference type="SAM" id="Phobius"/>
    </source>
</evidence>
<dbReference type="GO" id="GO:0001653">
    <property type="term" value="F:peptide receptor activity"/>
    <property type="evidence" value="ECO:0000318"/>
    <property type="project" value="GO_Central"/>
</dbReference>
<dbReference type="FunFam" id="3.80.10.10:FF:000470">
    <property type="entry name" value="LRR receptor-like serine/threonine-protein kinase RPK2"/>
    <property type="match status" value="1"/>
</dbReference>
<accession>A0A0A0LJV8</accession>
<feature type="chain" id="PRO_5001972972" description="Protein kinase domain-containing protein" evidence="12">
    <location>
        <begin position="29"/>
        <end position="955"/>
    </location>
</feature>
<reference evidence="14 15" key="2">
    <citation type="journal article" date="2009" name="PLoS ONE">
        <title>An integrated genetic and cytogenetic map of the cucumber genome.</title>
        <authorList>
            <person name="Ren Y."/>
            <person name="Zhang Z."/>
            <person name="Liu J."/>
            <person name="Staub J.E."/>
            <person name="Han Y."/>
            <person name="Cheng Z."/>
            <person name="Li X."/>
            <person name="Lu J."/>
            <person name="Miao H."/>
            <person name="Kang H."/>
            <person name="Xie B."/>
            <person name="Gu X."/>
            <person name="Wang X."/>
            <person name="Du Y."/>
            <person name="Jin W."/>
            <person name="Huang S."/>
        </authorList>
    </citation>
    <scope>NUCLEOTIDE SEQUENCE [LARGE SCALE GENOMIC DNA]</scope>
    <source>
        <strain evidence="15">cv. 9930</strain>
    </source>
</reference>
<evidence type="ECO:0000256" key="10">
    <source>
        <dbReference type="ARBA" id="ARBA00023180"/>
    </source>
</evidence>
<dbReference type="Pfam" id="PF23598">
    <property type="entry name" value="LRR_14"/>
    <property type="match status" value="1"/>
</dbReference>
<keyword evidence="7 11" id="KW-1133">Transmembrane helix</keyword>
<evidence type="ECO:0000256" key="6">
    <source>
        <dbReference type="ARBA" id="ARBA00022737"/>
    </source>
</evidence>
<name>A0A0A0LJV8_CUCSA</name>
<dbReference type="Pfam" id="PF13855">
    <property type="entry name" value="LRR_8"/>
    <property type="match status" value="2"/>
</dbReference>
<dbReference type="OMA" id="HIDTWID"/>
<keyword evidence="15" id="KW-1185">Reference proteome</keyword>
<proteinExistence type="predicted"/>
<dbReference type="Gramene" id="KGN60316">
    <property type="protein sequence ID" value="KGN60316"/>
    <property type="gene ID" value="Csa_3G895620"/>
</dbReference>
<dbReference type="InterPro" id="IPR013210">
    <property type="entry name" value="LRR_N_plant-typ"/>
</dbReference>
<feature type="transmembrane region" description="Helical" evidence="11">
    <location>
        <begin position="652"/>
        <end position="674"/>
    </location>
</feature>
<protein>
    <recommendedName>
        <fullName evidence="13">Protein kinase domain-containing protein</fullName>
    </recommendedName>
</protein>
<dbReference type="STRING" id="3659.A0A0A0LJV8"/>
<dbReference type="EMBL" id="CM002924">
    <property type="protein sequence ID" value="KGN60316.1"/>
    <property type="molecule type" value="Genomic_DNA"/>
</dbReference>
<dbReference type="PANTHER" id="PTHR27000:SF439">
    <property type="entry name" value="RECEPTOR-LIKE PROTEIN KINASE 7"/>
    <property type="match status" value="1"/>
</dbReference>
<keyword evidence="10" id="KW-0325">Glycoprotein</keyword>
<dbReference type="SUPFAM" id="SSF56112">
    <property type="entry name" value="Protein kinase-like (PK-like)"/>
    <property type="match status" value="1"/>
</dbReference>
<sequence>MGKSIPKSCHNPIFFFLFLFLLIQHSSSSSLQQQQQQQQQHDDLHETHLLLSFKSSISKKSTFLSNWNPSLPTCLWNGVTCNNRAISNFTNITAINLSAQNITGVLLDSLFRLPYIQSLDLSDNQLVGELPPTMFAVASSSLLHLNLSNNNFTGTLPTGGVSRLRTLDLSNNMISGSIPEDFGLFFDLLQFLDLGGNGLMGEIPNSVANLSSLEFLTLASNKLSGEIPRGLGAMKRLKWIYLGYNNLSGEIPEELGGLDSLNHLDLVYNKLTGGIPESLGNLTGLQYLFLYQNGLTGTIPPSIFSLVNLISLDISDNSLSGEIPELVIQLQNLEILHLFSNNFTGKIPRALASLPRLQILQLWSNGFSGEIPELLGRNNNLTILDVSTNFLTGKIPDGLCDSKRLFKLILFSNSLIGQIPRSLCSCQSLQRVRLQNNRLFGELSPKIFTKLPLLYFLDISDNQFSGRIDSNKWYLPSLQMMSLARNKFSGNLPEFITNDKIESLDFSGNELSGSLPENIGSLSELMELNLSNNNLGGGIPNEISSCKKLVSLDLSHNQLSGEIPVILTQIPVLSFLDLSENKFSGEIPPVLAQIPSLVQINISHNHLHGTLPATGAFLGINASAVAGNDLCSNEIISTSKLPPCKTRHYNNLWWFMMVLGVGALLIGTGVLITIRRRKEPKRVIVENNDGIWEVKFFDSKAAKLMTVEAIVSPQSPSSEIQFVVEKDEEKWRVEGSFWSEVEELGRLKHLNVVKLLGSCRSEKAGYLVREYVEGGVLNEMVGSLSWEQRRNIGIGIARAMRYLHLRCSPGVIASNLSPERIIVDEKYQPRLVIGLSKTTIASHYSAPEVKECRDVTERSNVYTLGVILIQLLTGKGPLHRQHLVEWARYSYSNSHIDTWIDGSIIATDPKQVVGFMNLALNFTAADPMARPSSHQAYKALLSLSRTTCSSKLYCT</sequence>
<dbReference type="PROSITE" id="PS50011">
    <property type="entry name" value="PROTEIN_KINASE_DOM"/>
    <property type="match status" value="1"/>
</dbReference>
<dbReference type="FunFam" id="3.80.10.10:FF:000041">
    <property type="entry name" value="LRR receptor-like serine/threonine-protein kinase ERECTA"/>
    <property type="match status" value="1"/>
</dbReference>
<dbReference type="GO" id="GO:0004672">
    <property type="term" value="F:protein kinase activity"/>
    <property type="evidence" value="ECO:0007669"/>
    <property type="project" value="InterPro"/>
</dbReference>
<organism evidence="14 15">
    <name type="scientific">Cucumis sativus</name>
    <name type="common">Cucumber</name>
    <dbReference type="NCBI Taxonomy" id="3659"/>
    <lineage>
        <taxon>Eukaryota</taxon>
        <taxon>Viridiplantae</taxon>
        <taxon>Streptophyta</taxon>
        <taxon>Embryophyta</taxon>
        <taxon>Tracheophyta</taxon>
        <taxon>Spermatophyta</taxon>
        <taxon>Magnoliopsida</taxon>
        <taxon>eudicotyledons</taxon>
        <taxon>Gunneridae</taxon>
        <taxon>Pentapetalae</taxon>
        <taxon>rosids</taxon>
        <taxon>fabids</taxon>
        <taxon>Cucurbitales</taxon>
        <taxon>Cucurbitaceae</taxon>
        <taxon>Benincaseae</taxon>
        <taxon>Cucumis</taxon>
    </lineage>
</organism>
<dbReference type="InterPro" id="IPR011009">
    <property type="entry name" value="Kinase-like_dom_sf"/>
</dbReference>
<dbReference type="SMART" id="SM00369">
    <property type="entry name" value="LRR_TYP"/>
    <property type="match status" value="9"/>
</dbReference>
<dbReference type="Pfam" id="PF00560">
    <property type="entry name" value="LRR_1"/>
    <property type="match status" value="5"/>
</dbReference>
<dbReference type="OrthoDB" id="676979at2759"/>
<evidence type="ECO:0000256" key="7">
    <source>
        <dbReference type="ARBA" id="ARBA00022989"/>
    </source>
</evidence>
<dbReference type="Gene3D" id="1.10.510.10">
    <property type="entry name" value="Transferase(Phosphotransferase) domain 1"/>
    <property type="match status" value="1"/>
</dbReference>
<evidence type="ECO:0000256" key="5">
    <source>
        <dbReference type="ARBA" id="ARBA00022729"/>
    </source>
</evidence>